<feature type="region of interest" description="Disordered" evidence="10">
    <location>
        <begin position="745"/>
        <end position="774"/>
    </location>
</feature>
<keyword evidence="3" id="KW-0547">Nucleotide-binding</keyword>
<dbReference type="InterPro" id="IPR006935">
    <property type="entry name" value="Helicase/UvrB_N"/>
</dbReference>
<sequence>MSSDGYFEDEVFDDAALHEIDAIEVAHTQKPVSPDAAFDDMTFGEIDAGELERLDTFIEDSYAGAAWNASGPSRSSSSSGLVQTTLFGGIVPQDQAAPSRVPYQRKPSSHAPFGRPPPKTKKWDHTVFAKSGVYSGKRKGKDKADDEDEDEELVEFEQFPAPFVSVGPPPPMVLKANLLEAKHWIYPLNRPKRDYQYNIAKRCLFDNTIVALPTGLGKTFIAGVVMLNFYRWFPEGKVVFCAPTRPLVAQQIEASHQVCGIPGSDAAELTGQNSPSIRGRAWEEKRVFYMTPQTLINDLISGNFDPSKMILLVIGQLSPRPHLQILTRTEDEAHRATGDYAYCQIVRFMMAKNPHLRILALTATPGSEPKAVQDIVDGLHISHIEIRDEKSLDLRQYIFEKKIESHIIRMNDDINRVKDLLIKVMLPFIRTVEQKGLLFCGSNPVKISASMLRLKARQLKQPEQWISSHMYKLAMLAQAMGYLYEGSMAMCYDTLKGKPPPEDDQEPSIKKRKSVPKGKKLEDEQTYKALLQEIEAQRSRGFTPHPKMDRLKTLLVDYFGKQLGENGEAASDSRAIIFSTYRGAVDEIVDLLGQEQPLIRPFKFVGQGQDTKGNKGLPQKEQLAVIEKFKQGVYNVIVSTSIGEEGLDIGEVDLIVCYDTTKGPIRMLQRLGRTGRKRSGAVHLLLAEIREEQNMEKATAAYKEIQKTIVRGADLELYGDVERLLPDHVRPECHEQVMPIEEYVREAGRKKGSGGTKAAAGSKRKRNDDALRNVPAGASTGFVSVADLVTKGSKGKKQKLAPVTVKDFEAAGEDDEVDIALASGLIGALSRRSASAGHQAQEEKEAEDVPLTSSQFEARGKDDEMDVLIERGGSTSILSSPVDGKVIDIESDSPSAPQDMSWLLDGDSEPEPMLEIVDSSPIRRRSTSPVVLVEESKKAAGKRRQVDPDDSVVIIEPPPTSIKPNMPPPALPARILLDVSSPVPESPPAPTFPVRRAGRRIARMIDSPSAADPESPLVRRLHKKKSPRRRPPTRLNLDHGIYDMEAAHSGDEVSGGSSGSDDPESESDRNFLQELPETQMSASYDQSLVYRESLMTQLPGRPGLQFSRPVARKGLFGDGLSESLRVNDRRAVQISSSPPREQASDDLYEFGSFVVQDDEDIVYETDVERSR</sequence>
<evidence type="ECO:0000259" key="11">
    <source>
        <dbReference type="PROSITE" id="PS51192"/>
    </source>
</evidence>
<dbReference type="CDD" id="cd12091">
    <property type="entry name" value="FANCM_ID"/>
    <property type="match status" value="1"/>
</dbReference>
<evidence type="ECO:0000313" key="13">
    <source>
        <dbReference type="EMBL" id="CAK5280129.1"/>
    </source>
</evidence>
<keyword evidence="7" id="KW-0539">Nucleus</keyword>
<dbReference type="InterPro" id="IPR027417">
    <property type="entry name" value="P-loop_NTPase"/>
</dbReference>
<evidence type="ECO:0000256" key="7">
    <source>
        <dbReference type="ARBA" id="ARBA00023242"/>
    </source>
</evidence>
<dbReference type="Pfam" id="PF04851">
    <property type="entry name" value="ResIII"/>
    <property type="match status" value="1"/>
</dbReference>
<name>A0AAD2HS64_9AGAR</name>
<keyword evidence="5" id="KW-0347">Helicase</keyword>
<evidence type="ECO:0000256" key="2">
    <source>
        <dbReference type="ARBA" id="ARBA00009889"/>
    </source>
</evidence>
<feature type="region of interest" description="Disordered" evidence="10">
    <location>
        <begin position="980"/>
        <end position="1082"/>
    </location>
</feature>
<comment type="similarity">
    <text evidence="2 9">Belongs to the DEAD box helicase family. DEAH subfamily. FANCM sub-subfamily.</text>
</comment>
<evidence type="ECO:0000256" key="3">
    <source>
        <dbReference type="ARBA" id="ARBA00022741"/>
    </source>
</evidence>
<dbReference type="GO" id="GO:0036297">
    <property type="term" value="P:interstrand cross-link repair"/>
    <property type="evidence" value="ECO:0007669"/>
    <property type="project" value="UniProtKB-ARBA"/>
</dbReference>
<feature type="compositionally biased region" description="Basic residues" evidence="10">
    <location>
        <begin position="1019"/>
        <end position="1032"/>
    </location>
</feature>
<evidence type="ECO:0000256" key="9">
    <source>
        <dbReference type="RuleBase" id="RU367027"/>
    </source>
</evidence>
<dbReference type="InterPro" id="IPR039686">
    <property type="entry name" value="FANCM/Mph1-like_ID"/>
</dbReference>
<feature type="region of interest" description="Disordered" evidence="10">
    <location>
        <begin position="495"/>
        <end position="520"/>
    </location>
</feature>
<feature type="domain" description="Helicase C-terminal" evidence="12">
    <location>
        <begin position="555"/>
        <end position="725"/>
    </location>
</feature>
<accession>A0AAD2HS64</accession>
<dbReference type="PANTHER" id="PTHR14025:SF20">
    <property type="entry name" value="FANCONI ANEMIA GROUP M PROTEIN"/>
    <property type="match status" value="1"/>
</dbReference>
<evidence type="ECO:0000256" key="10">
    <source>
        <dbReference type="SAM" id="MobiDB-lite"/>
    </source>
</evidence>
<evidence type="ECO:0000259" key="12">
    <source>
        <dbReference type="PROSITE" id="PS51194"/>
    </source>
</evidence>
<gene>
    <name evidence="13" type="ORF">MYCIT1_LOCUS30571</name>
</gene>
<evidence type="ECO:0000256" key="5">
    <source>
        <dbReference type="ARBA" id="ARBA00022806"/>
    </source>
</evidence>
<dbReference type="InterPro" id="IPR044749">
    <property type="entry name" value="FANCM_DEXDc"/>
</dbReference>
<dbReference type="SMART" id="SM00487">
    <property type="entry name" value="DEXDc"/>
    <property type="match status" value="1"/>
</dbReference>
<dbReference type="SUPFAM" id="SSF52540">
    <property type="entry name" value="P-loop containing nucleoside triphosphate hydrolases"/>
    <property type="match status" value="1"/>
</dbReference>
<dbReference type="EC" id="3.6.4.12" evidence="9"/>
<evidence type="ECO:0000256" key="1">
    <source>
        <dbReference type="ARBA" id="ARBA00004123"/>
    </source>
</evidence>
<dbReference type="GO" id="GO:0005634">
    <property type="term" value="C:nucleus"/>
    <property type="evidence" value="ECO:0007669"/>
    <property type="project" value="UniProtKB-SubCell"/>
</dbReference>
<keyword evidence="6" id="KW-0067">ATP-binding</keyword>
<organism evidence="13 14">
    <name type="scientific">Mycena citricolor</name>
    <dbReference type="NCBI Taxonomy" id="2018698"/>
    <lineage>
        <taxon>Eukaryota</taxon>
        <taxon>Fungi</taxon>
        <taxon>Dikarya</taxon>
        <taxon>Basidiomycota</taxon>
        <taxon>Agaricomycotina</taxon>
        <taxon>Agaricomycetes</taxon>
        <taxon>Agaricomycetidae</taxon>
        <taxon>Agaricales</taxon>
        <taxon>Marasmiineae</taxon>
        <taxon>Mycenaceae</taxon>
        <taxon>Mycena</taxon>
    </lineage>
</organism>
<dbReference type="InterPro" id="IPR014001">
    <property type="entry name" value="Helicase_ATP-bd"/>
</dbReference>
<dbReference type="EMBL" id="CAVNYO010000440">
    <property type="protein sequence ID" value="CAK5280129.1"/>
    <property type="molecule type" value="Genomic_DNA"/>
</dbReference>
<comment type="subcellular location">
    <subcellularLocation>
        <location evidence="1 9">Nucleus</location>
    </subcellularLocation>
</comment>
<dbReference type="PROSITE" id="PS51192">
    <property type="entry name" value="HELICASE_ATP_BIND_1"/>
    <property type="match status" value="1"/>
</dbReference>
<proteinExistence type="inferred from homology"/>
<feature type="domain" description="Helicase ATP-binding" evidence="11">
    <location>
        <begin position="199"/>
        <end position="383"/>
    </location>
</feature>
<dbReference type="PANTHER" id="PTHR14025">
    <property type="entry name" value="FANCONI ANEMIA GROUP M FANCM FAMILY MEMBER"/>
    <property type="match status" value="1"/>
</dbReference>
<dbReference type="GO" id="GO:0005524">
    <property type="term" value="F:ATP binding"/>
    <property type="evidence" value="ECO:0007669"/>
    <property type="project" value="UniProtKB-UniRule"/>
</dbReference>
<dbReference type="GO" id="GO:0000400">
    <property type="term" value="F:four-way junction DNA binding"/>
    <property type="evidence" value="ECO:0007669"/>
    <property type="project" value="TreeGrafter"/>
</dbReference>
<dbReference type="GO" id="GO:0045003">
    <property type="term" value="P:double-strand break repair via synthesis-dependent strand annealing"/>
    <property type="evidence" value="ECO:0007669"/>
    <property type="project" value="TreeGrafter"/>
</dbReference>
<dbReference type="FunFam" id="3.40.50.300:FF:000861">
    <property type="entry name" value="Fanconi anemia, complementation group M"/>
    <property type="match status" value="1"/>
</dbReference>
<dbReference type="Gene3D" id="3.40.50.300">
    <property type="entry name" value="P-loop containing nucleotide triphosphate hydrolases"/>
    <property type="match status" value="2"/>
</dbReference>
<feature type="compositionally biased region" description="Basic and acidic residues" evidence="10">
    <location>
        <begin position="1036"/>
        <end position="1051"/>
    </location>
</feature>
<evidence type="ECO:0000256" key="4">
    <source>
        <dbReference type="ARBA" id="ARBA00022801"/>
    </source>
</evidence>
<dbReference type="CDD" id="cd18801">
    <property type="entry name" value="SF2_C_FANCM_Hef"/>
    <property type="match status" value="1"/>
</dbReference>
<dbReference type="GO" id="GO:0009378">
    <property type="term" value="F:four-way junction helicase activity"/>
    <property type="evidence" value="ECO:0007669"/>
    <property type="project" value="TreeGrafter"/>
</dbReference>
<dbReference type="AlphaFoldDB" id="A0AAD2HS64"/>
<keyword evidence="14" id="KW-1185">Reference proteome</keyword>
<comment type="function">
    <text evidence="9">ATP-dependent DNA helicase involved in DNA damage repair by homologous recombination and in genome maintenance. Capable of unwinding D-loops. Plays a role in limiting crossover recombinants during mitotic DNA double-strand break (DSB) repair. Component of a FANCM-MHF complex which promotes gene conversion at blocked replication forks, probably by reversal of the stalled fork.</text>
</comment>
<comment type="subunit">
    <text evidence="9">Interacts with the MHF histone-fold complex to form the FANCM-MHF complex.</text>
</comment>
<dbReference type="PROSITE" id="PS51194">
    <property type="entry name" value="HELICASE_CTER"/>
    <property type="match status" value="1"/>
</dbReference>
<evidence type="ECO:0000256" key="6">
    <source>
        <dbReference type="ARBA" id="ARBA00022840"/>
    </source>
</evidence>
<dbReference type="SMART" id="SM00490">
    <property type="entry name" value="HELICc"/>
    <property type="match status" value="1"/>
</dbReference>
<dbReference type="Proteomes" id="UP001295794">
    <property type="component" value="Unassembled WGS sequence"/>
</dbReference>
<evidence type="ECO:0000313" key="14">
    <source>
        <dbReference type="Proteomes" id="UP001295794"/>
    </source>
</evidence>
<dbReference type="GO" id="GO:0016787">
    <property type="term" value="F:hydrolase activity"/>
    <property type="evidence" value="ECO:0007669"/>
    <property type="project" value="UniProtKB-KW"/>
</dbReference>
<dbReference type="Pfam" id="PF00271">
    <property type="entry name" value="Helicase_C"/>
    <property type="match status" value="1"/>
</dbReference>
<dbReference type="CDD" id="cd18033">
    <property type="entry name" value="DEXDc_FANCM"/>
    <property type="match status" value="1"/>
</dbReference>
<feature type="region of interest" description="Disordered" evidence="10">
    <location>
        <begin position="93"/>
        <end position="121"/>
    </location>
</feature>
<dbReference type="GO" id="GO:0043138">
    <property type="term" value="F:3'-5' DNA helicase activity"/>
    <property type="evidence" value="ECO:0007669"/>
    <property type="project" value="InterPro"/>
</dbReference>
<evidence type="ECO:0000256" key="8">
    <source>
        <dbReference type="ARBA" id="ARBA00047995"/>
    </source>
</evidence>
<protein>
    <recommendedName>
        <fullName evidence="9">ATP-dependent DNA helicase</fullName>
        <ecNumber evidence="9">3.6.4.12</ecNumber>
    </recommendedName>
</protein>
<keyword evidence="4" id="KW-0378">Hydrolase</keyword>
<dbReference type="InterPro" id="IPR001650">
    <property type="entry name" value="Helicase_C-like"/>
</dbReference>
<comment type="catalytic activity">
    <reaction evidence="8 9">
        <text>ATP + H2O = ADP + phosphate + H(+)</text>
        <dbReference type="Rhea" id="RHEA:13065"/>
        <dbReference type="ChEBI" id="CHEBI:15377"/>
        <dbReference type="ChEBI" id="CHEBI:15378"/>
        <dbReference type="ChEBI" id="CHEBI:30616"/>
        <dbReference type="ChEBI" id="CHEBI:43474"/>
        <dbReference type="ChEBI" id="CHEBI:456216"/>
        <dbReference type="EC" id="3.6.4.12"/>
    </reaction>
</comment>
<comment type="caution">
    <text evidence="13">The sequence shown here is derived from an EMBL/GenBank/DDBJ whole genome shotgun (WGS) entry which is preliminary data.</text>
</comment>
<reference evidence="13" key="1">
    <citation type="submission" date="2023-11" db="EMBL/GenBank/DDBJ databases">
        <authorList>
            <person name="De Vega J J."/>
            <person name="De Vega J J."/>
        </authorList>
    </citation>
    <scope>NUCLEOTIDE SEQUENCE</scope>
</reference>